<dbReference type="NCBIfam" id="TIGR03347">
    <property type="entry name" value="VI_chp_1"/>
    <property type="match status" value="1"/>
</dbReference>
<dbReference type="EMBL" id="CP057297">
    <property type="protein sequence ID" value="QMF70677.1"/>
    <property type="molecule type" value="Genomic_DNA"/>
</dbReference>
<gene>
    <name evidence="1" type="primary">tssG</name>
    <name evidence="1" type="ORF">HVY77_28170</name>
</gene>
<reference evidence="1 2" key="1">
    <citation type="submission" date="2020-06" db="EMBL/GenBank/DDBJ databases">
        <title>REHAB project genomes.</title>
        <authorList>
            <person name="Shaw L.P."/>
        </authorList>
    </citation>
    <scope>NUCLEOTIDE SEQUENCE [LARGE SCALE GENOMIC DNA]</scope>
    <source>
        <strain evidence="1 2">RHB30-C10</strain>
        <plasmid evidence="2">prhb30-c10_5</plasmid>
    </source>
</reference>
<name>A0A7H9SJM0_ECOLX</name>
<dbReference type="InterPro" id="IPR010732">
    <property type="entry name" value="T6SS_TssG-like"/>
</dbReference>
<sequence length="315" mass="35735">MVMISSNNKFSLFRKIRFFLSKFRTPNESIDEAVDKRFRFSSSLSLDAPNGQIESIKKDDETGVYHLSVYDNGLTGANGVLPIAYTEWLIERKMRYNDMTAKAFLDMFDHRIYCLSYLAWQKMHLFGDGNRQEDNVLRNVILSLTGITPCTLGLIGLAYTSFYAPSVRSLSGLEQLLSSLYQLSVTVQPFRKKNENVEPQEQAKLGFCQYTLGDGLVIGSVRLVVDSHFDVILGPVDYERALKFMSGGPFHRPFHRRIREQILSYTGVTPEFDVRILIQSGENDNKLTSDKKLGFNISIGLGNNNLSSRCFCITD</sequence>
<dbReference type="Proteomes" id="UP000512322">
    <property type="component" value="Plasmid pRHB30-C10_5"/>
</dbReference>
<dbReference type="PANTHER" id="PTHR35564">
    <property type="match status" value="1"/>
</dbReference>
<dbReference type="AlphaFoldDB" id="A0A7H9SJM0"/>
<proteinExistence type="predicted"/>
<accession>A0A7H9SJM0</accession>
<dbReference type="Pfam" id="PF06996">
    <property type="entry name" value="T6SS_TssG"/>
    <property type="match status" value="1"/>
</dbReference>
<evidence type="ECO:0000313" key="1">
    <source>
        <dbReference type="EMBL" id="QMF70677.1"/>
    </source>
</evidence>
<dbReference type="PANTHER" id="PTHR35564:SF4">
    <property type="entry name" value="CYTOPLASMIC PROTEIN"/>
    <property type="match status" value="1"/>
</dbReference>
<organism evidence="1 2">
    <name type="scientific">Escherichia coli</name>
    <dbReference type="NCBI Taxonomy" id="562"/>
    <lineage>
        <taxon>Bacteria</taxon>
        <taxon>Pseudomonadati</taxon>
        <taxon>Pseudomonadota</taxon>
        <taxon>Gammaproteobacteria</taxon>
        <taxon>Enterobacterales</taxon>
        <taxon>Enterobacteriaceae</taxon>
        <taxon>Escherichia</taxon>
    </lineage>
</organism>
<evidence type="ECO:0000313" key="2">
    <source>
        <dbReference type="Proteomes" id="UP000512322"/>
    </source>
</evidence>
<geneLocation type="plasmid" evidence="2">
    <name>prhb30-c10_5</name>
</geneLocation>
<protein>
    <submittedName>
        <fullName evidence="1">Type VI secretion system baseplate subunit TssG</fullName>
    </submittedName>
</protein>
<keyword evidence="1" id="KW-0614">Plasmid</keyword>